<evidence type="ECO:0000259" key="8">
    <source>
        <dbReference type="PROSITE" id="PS51202"/>
    </source>
</evidence>
<evidence type="ECO:0000256" key="1">
    <source>
        <dbReference type="ARBA" id="ARBA00004141"/>
    </source>
</evidence>
<name>A0A1W1DBG9_9ZZZZ</name>
<dbReference type="InterPro" id="IPR004680">
    <property type="entry name" value="Cit_transptr-like_dom"/>
</dbReference>
<evidence type="ECO:0000256" key="3">
    <source>
        <dbReference type="ARBA" id="ARBA00022692"/>
    </source>
</evidence>
<evidence type="ECO:0000313" key="9">
    <source>
        <dbReference type="EMBL" id="SFV77983.1"/>
    </source>
</evidence>
<feature type="domain" description="RCK C-terminal" evidence="8">
    <location>
        <begin position="295"/>
        <end position="380"/>
    </location>
</feature>
<reference evidence="9" key="1">
    <citation type="submission" date="2016-10" db="EMBL/GenBank/DDBJ databases">
        <authorList>
            <person name="de Groot N.N."/>
        </authorList>
    </citation>
    <scope>NUCLEOTIDE SEQUENCE</scope>
</reference>
<keyword evidence="4" id="KW-0677">Repeat</keyword>
<feature type="transmembrane region" description="Helical" evidence="7">
    <location>
        <begin position="527"/>
        <end position="546"/>
    </location>
</feature>
<dbReference type="PANTHER" id="PTHR43652:SF2">
    <property type="entry name" value="BASIC AMINO ACID ANTIPORTER YFCC-RELATED"/>
    <property type="match status" value="1"/>
</dbReference>
<feature type="transmembrane region" description="Helical" evidence="7">
    <location>
        <begin position="176"/>
        <end position="199"/>
    </location>
</feature>
<feature type="transmembrane region" description="Helical" evidence="7">
    <location>
        <begin position="400"/>
        <end position="431"/>
    </location>
</feature>
<dbReference type="InterPro" id="IPR036721">
    <property type="entry name" value="RCK_C_sf"/>
</dbReference>
<feature type="transmembrane region" description="Helical" evidence="7">
    <location>
        <begin position="5"/>
        <end position="21"/>
    </location>
</feature>
<dbReference type="PROSITE" id="PS51202">
    <property type="entry name" value="RCK_C"/>
    <property type="match status" value="1"/>
</dbReference>
<feature type="transmembrane region" description="Helical" evidence="7">
    <location>
        <begin position="500"/>
        <end position="518"/>
    </location>
</feature>
<dbReference type="Pfam" id="PF03600">
    <property type="entry name" value="CitMHS"/>
    <property type="match status" value="1"/>
</dbReference>
<feature type="transmembrane region" description="Helical" evidence="7">
    <location>
        <begin position="94"/>
        <end position="117"/>
    </location>
</feature>
<feature type="transmembrane region" description="Helical" evidence="7">
    <location>
        <begin position="443"/>
        <end position="461"/>
    </location>
</feature>
<feature type="transmembrane region" description="Helical" evidence="7">
    <location>
        <begin position="55"/>
        <end position="74"/>
    </location>
</feature>
<keyword evidence="3 7" id="KW-0812">Transmembrane</keyword>
<dbReference type="Gene3D" id="3.30.70.1450">
    <property type="entry name" value="Regulator of K+ conductance, C-terminal domain"/>
    <property type="match status" value="1"/>
</dbReference>
<proteinExistence type="predicted"/>
<gene>
    <name evidence="9" type="ORF">MNB_SUP05-10-116</name>
</gene>
<keyword evidence="5 7" id="KW-1133">Transmembrane helix</keyword>
<evidence type="ECO:0000256" key="4">
    <source>
        <dbReference type="ARBA" id="ARBA00022737"/>
    </source>
</evidence>
<sequence>MSDQQIVFGLIILLFALFVWNRIRYDMVAFGTLAIASIVGVVPKEEVFSGFGHPAVIIVALVLVISRGLIYSGAVELITQQLSKFVKGITSQVVVMGSASALLSSIINNIAALAILMPTDIQLSKKAKRNPSSTLMPLSFASILGGMVTLIGTAPNVVIATYRGEALGTPYNMFDFAYVGLIVAVSGVAFISLIGWRFIPQSTGDQTTKKTLGELQYIANAKLLEDSTILDQRLSELTDLSDYDNVCILGVMRDGILFEGSVANLLLKQDDLLVLEGSVQNIDQFIVKTKTQYSAAGEREKEVGLQSLVEVVVPVEAMIVGRSAINVGLLAIKNTSLLGISRSGKNIVDNVRKTQIMAGDVLLIHGNSNEIDNVIEWMECLPLARRGLEIPERKKAWQAIIMFVLAIIISSMGYVYLPVALSAVIVLYLAFGIIPTREVYKSISWPVIILLGSMIPIGNALNDTGGAATIASAIISWTDGYSPIVVLIILLVVTMTLSDILNNVATVLIAAPISLDIAHRLSVNPDAFLMAVAVGASCAFLTPIGHQNNSLILGPGGYKFGDYWRLGLPLEIIVIAVGVPAILVFWPL</sequence>
<evidence type="ECO:0000256" key="6">
    <source>
        <dbReference type="ARBA" id="ARBA00023136"/>
    </source>
</evidence>
<organism evidence="9">
    <name type="scientific">hydrothermal vent metagenome</name>
    <dbReference type="NCBI Taxonomy" id="652676"/>
    <lineage>
        <taxon>unclassified sequences</taxon>
        <taxon>metagenomes</taxon>
        <taxon>ecological metagenomes</taxon>
    </lineage>
</organism>
<dbReference type="GO" id="GO:0008324">
    <property type="term" value="F:monoatomic cation transmembrane transporter activity"/>
    <property type="evidence" value="ECO:0007669"/>
    <property type="project" value="InterPro"/>
</dbReference>
<dbReference type="PANTHER" id="PTHR43652">
    <property type="entry name" value="BASIC AMINO ACID ANTIPORTER YFCC-RELATED"/>
    <property type="match status" value="1"/>
</dbReference>
<evidence type="ECO:0000256" key="2">
    <source>
        <dbReference type="ARBA" id="ARBA00022448"/>
    </source>
</evidence>
<keyword evidence="6 7" id="KW-0472">Membrane</keyword>
<dbReference type="InterPro" id="IPR006037">
    <property type="entry name" value="RCK_C"/>
</dbReference>
<dbReference type="AlphaFoldDB" id="A0A1W1DBG9"/>
<dbReference type="GO" id="GO:0005886">
    <property type="term" value="C:plasma membrane"/>
    <property type="evidence" value="ECO:0007669"/>
    <property type="project" value="TreeGrafter"/>
</dbReference>
<accession>A0A1W1DBG9</accession>
<evidence type="ECO:0000256" key="7">
    <source>
        <dbReference type="SAM" id="Phobius"/>
    </source>
</evidence>
<feature type="transmembrane region" description="Helical" evidence="7">
    <location>
        <begin position="138"/>
        <end position="164"/>
    </location>
</feature>
<dbReference type="EMBL" id="FPHQ01000266">
    <property type="protein sequence ID" value="SFV77983.1"/>
    <property type="molecule type" value="Genomic_DNA"/>
</dbReference>
<dbReference type="InterPro" id="IPR051679">
    <property type="entry name" value="DASS-Related_Transporters"/>
</dbReference>
<dbReference type="Pfam" id="PF02080">
    <property type="entry name" value="TrkA_C"/>
    <property type="match status" value="1"/>
</dbReference>
<evidence type="ECO:0000256" key="5">
    <source>
        <dbReference type="ARBA" id="ARBA00022989"/>
    </source>
</evidence>
<protein>
    <submittedName>
        <fullName evidence="9">TrkA-C domain protein</fullName>
    </submittedName>
</protein>
<comment type="subcellular location">
    <subcellularLocation>
        <location evidence="1">Membrane</location>
        <topology evidence="1">Multi-pass membrane protein</topology>
    </subcellularLocation>
</comment>
<feature type="transmembrane region" description="Helical" evidence="7">
    <location>
        <begin position="566"/>
        <end position="586"/>
    </location>
</feature>
<dbReference type="SUPFAM" id="SSF116726">
    <property type="entry name" value="TrkA C-terminal domain-like"/>
    <property type="match status" value="2"/>
</dbReference>
<feature type="transmembrane region" description="Helical" evidence="7">
    <location>
        <begin position="473"/>
        <end position="494"/>
    </location>
</feature>
<dbReference type="GO" id="GO:0006813">
    <property type="term" value="P:potassium ion transport"/>
    <property type="evidence" value="ECO:0007669"/>
    <property type="project" value="InterPro"/>
</dbReference>
<keyword evidence="2" id="KW-0813">Transport</keyword>